<dbReference type="PROSITE" id="PS01096">
    <property type="entry name" value="PPIC_PPIASE_1"/>
    <property type="match status" value="1"/>
</dbReference>
<dbReference type="OrthoDB" id="9812372at2"/>
<dbReference type="PANTHER" id="PTHR47529">
    <property type="entry name" value="PEPTIDYL-PROLYL CIS-TRANS ISOMERASE D"/>
    <property type="match status" value="1"/>
</dbReference>
<keyword evidence="11 13" id="KW-0413">Isomerase</keyword>
<sequence length="699" mass="76517">MGVMNYLRERMGKIVAIVIGASLLAFILGEVLRSGSSFFKGDSDALGEVAGEKISYKNFQAQVEQAKQQSGQTNLSGQFTSYLEEMTWNQDVSRVILNKEIDKLGLVVTVDETNSMVNGNNPDPQILQYFGDPKTGKVDQVKFNNFKASINAAKADDPMKIQWVQFLEQLGTNKLAQKYISATSNGMYVNSLDAKDDYENKNKLANFKYVTLDYASIPDNKVTLTDDDYQSYYNDHQYQFKNKQETRSFDYVSFSAAPSKDDSAAVKGQIEKLVPELKSTTNDSLFIQINAETKAPLAYKRKGQLGDPQLDSVMFNQPNGFVYGPYFSNGSYKIAKLIDSKVGPDSVKARHILLPIGADGEAAARAKADSLKKLIQAGKSFDELAKTYSIDKQSGEKGGDLGTFGRGAMVAEFDNAAFDGKKGELQIVKTQFGIHLLQIEEQKGSSKAVEVAVIDKPVTASTKTQSTAFSNAQKFLGALTKDNFDAEVKKEGLIKKTATDVQALASSFQGVDDARQLVRWAFKADKGDLADQVYVAGDQYIVPVLTEIKPKGTLPLDAVKKQIEGAVRNHVKAKQLLDKFQAAENGASTIDQVAQKVSASAVPVQNIVFANPVIPGLSLEYKVVGTVFGSKPNKLSKPIEGEHGVFVFSLDNFINPAPLANAVREREQIGQALAQRSQSALFDALKDKANVKDYRSKFL</sequence>
<evidence type="ECO:0000256" key="10">
    <source>
        <dbReference type="ARBA" id="ARBA00042775"/>
    </source>
</evidence>
<evidence type="ECO:0000256" key="8">
    <source>
        <dbReference type="ARBA" id="ARBA00038408"/>
    </source>
</evidence>
<dbReference type="InterPro" id="IPR052029">
    <property type="entry name" value="PpiD_chaperone"/>
</dbReference>
<dbReference type="SUPFAM" id="SSF109998">
    <property type="entry name" value="Triger factor/SurA peptide-binding domain-like"/>
    <property type="match status" value="1"/>
</dbReference>
<evidence type="ECO:0000313" key="14">
    <source>
        <dbReference type="Proteomes" id="UP000321479"/>
    </source>
</evidence>
<evidence type="ECO:0000256" key="7">
    <source>
        <dbReference type="ARBA" id="ARBA00023186"/>
    </source>
</evidence>
<dbReference type="SUPFAM" id="SSF54534">
    <property type="entry name" value="FKBP-like"/>
    <property type="match status" value="1"/>
</dbReference>
<keyword evidence="4" id="KW-0812">Transmembrane</keyword>
<dbReference type="GO" id="GO:0003755">
    <property type="term" value="F:peptidyl-prolyl cis-trans isomerase activity"/>
    <property type="evidence" value="ECO:0007669"/>
    <property type="project" value="UniProtKB-KW"/>
</dbReference>
<gene>
    <name evidence="13" type="ORF">FRZ54_00475</name>
</gene>
<evidence type="ECO:0000256" key="11">
    <source>
        <dbReference type="PROSITE-ProRule" id="PRU00278"/>
    </source>
</evidence>
<keyword evidence="7" id="KW-0143">Chaperone</keyword>
<evidence type="ECO:0000256" key="3">
    <source>
        <dbReference type="ARBA" id="ARBA00022519"/>
    </source>
</evidence>
<dbReference type="KEGG" id="mgin:FRZ54_00475"/>
<dbReference type="InterPro" id="IPR000297">
    <property type="entry name" value="PPIase_PpiC"/>
</dbReference>
<protein>
    <recommendedName>
        <fullName evidence="9">Periplasmic chaperone PpiD</fullName>
    </recommendedName>
    <alternativeName>
        <fullName evidence="10">Periplasmic folding chaperone</fullName>
    </alternativeName>
</protein>
<comment type="similarity">
    <text evidence="8">Belongs to the PpiD chaperone family.</text>
</comment>
<reference evidence="13 14" key="1">
    <citation type="journal article" date="2017" name="Curr. Microbiol.">
        <title>Mucilaginibacter ginsenosidivorans sp. nov., Isolated from Soil of Ginseng Field.</title>
        <authorList>
            <person name="Kim M.M."/>
            <person name="Siddiqi M.Z."/>
            <person name="Im W.T."/>
        </authorList>
    </citation>
    <scope>NUCLEOTIDE SEQUENCE [LARGE SCALE GENOMIC DNA]</scope>
    <source>
        <strain evidence="13 14">Gsoil 3017</strain>
    </source>
</reference>
<feature type="domain" description="PpiC" evidence="12">
    <location>
        <begin position="344"/>
        <end position="441"/>
    </location>
</feature>
<dbReference type="PROSITE" id="PS50198">
    <property type="entry name" value="PPIC_PPIASE_2"/>
    <property type="match status" value="1"/>
</dbReference>
<keyword evidence="2" id="KW-1003">Cell membrane</keyword>
<dbReference type="InterPro" id="IPR023058">
    <property type="entry name" value="PPIase_PpiC_CS"/>
</dbReference>
<evidence type="ECO:0000259" key="12">
    <source>
        <dbReference type="PROSITE" id="PS50198"/>
    </source>
</evidence>
<name>A0A5B8UQZ6_9SPHI</name>
<dbReference type="Pfam" id="PF13616">
    <property type="entry name" value="Rotamase_3"/>
    <property type="match status" value="1"/>
</dbReference>
<evidence type="ECO:0000256" key="1">
    <source>
        <dbReference type="ARBA" id="ARBA00004382"/>
    </source>
</evidence>
<accession>A0A5B8UQZ6</accession>
<organism evidence="13 14">
    <name type="scientific">Mucilaginibacter ginsenosidivorans</name>
    <dbReference type="NCBI Taxonomy" id="398053"/>
    <lineage>
        <taxon>Bacteria</taxon>
        <taxon>Pseudomonadati</taxon>
        <taxon>Bacteroidota</taxon>
        <taxon>Sphingobacteriia</taxon>
        <taxon>Sphingobacteriales</taxon>
        <taxon>Sphingobacteriaceae</taxon>
        <taxon>Mucilaginibacter</taxon>
    </lineage>
</organism>
<evidence type="ECO:0000256" key="6">
    <source>
        <dbReference type="ARBA" id="ARBA00023136"/>
    </source>
</evidence>
<dbReference type="EMBL" id="CP042436">
    <property type="protein sequence ID" value="QEC61115.1"/>
    <property type="molecule type" value="Genomic_DNA"/>
</dbReference>
<comment type="subcellular location">
    <subcellularLocation>
        <location evidence="1">Cell inner membrane</location>
        <topology evidence="1">Single-pass type II membrane protein</topology>
        <orientation evidence="1">Periplasmic side</orientation>
    </subcellularLocation>
</comment>
<dbReference type="GO" id="GO:0005886">
    <property type="term" value="C:plasma membrane"/>
    <property type="evidence" value="ECO:0007669"/>
    <property type="project" value="UniProtKB-SubCell"/>
</dbReference>
<dbReference type="InterPro" id="IPR046357">
    <property type="entry name" value="PPIase_dom_sf"/>
</dbReference>
<evidence type="ECO:0000256" key="2">
    <source>
        <dbReference type="ARBA" id="ARBA00022475"/>
    </source>
</evidence>
<dbReference type="RefSeq" id="WP_147029694.1">
    <property type="nucleotide sequence ID" value="NZ_CP042436.1"/>
</dbReference>
<dbReference type="Gene3D" id="3.10.50.40">
    <property type="match status" value="1"/>
</dbReference>
<keyword evidence="11" id="KW-0697">Rotamase</keyword>
<keyword evidence="5" id="KW-1133">Transmembrane helix</keyword>
<keyword evidence="3" id="KW-0997">Cell inner membrane</keyword>
<evidence type="ECO:0000256" key="5">
    <source>
        <dbReference type="ARBA" id="ARBA00022989"/>
    </source>
</evidence>
<dbReference type="Pfam" id="PF13623">
    <property type="entry name" value="SurA_N_2"/>
    <property type="match status" value="1"/>
</dbReference>
<evidence type="ECO:0000256" key="9">
    <source>
        <dbReference type="ARBA" id="ARBA00040743"/>
    </source>
</evidence>
<dbReference type="Proteomes" id="UP000321479">
    <property type="component" value="Chromosome"/>
</dbReference>
<keyword evidence="6" id="KW-0472">Membrane</keyword>
<evidence type="ECO:0000256" key="4">
    <source>
        <dbReference type="ARBA" id="ARBA00022692"/>
    </source>
</evidence>
<dbReference type="PANTHER" id="PTHR47529:SF1">
    <property type="entry name" value="PERIPLASMIC CHAPERONE PPID"/>
    <property type="match status" value="1"/>
</dbReference>
<dbReference type="AlphaFoldDB" id="A0A5B8UQZ6"/>
<dbReference type="InterPro" id="IPR027304">
    <property type="entry name" value="Trigger_fact/SurA_dom_sf"/>
</dbReference>
<evidence type="ECO:0000313" key="13">
    <source>
        <dbReference type="EMBL" id="QEC61115.1"/>
    </source>
</evidence>
<proteinExistence type="inferred from homology"/>
<keyword evidence="14" id="KW-1185">Reference proteome</keyword>